<dbReference type="PANTHER" id="PTHR24279:SF120">
    <property type="entry name" value="CYTOCHROME P450"/>
    <property type="match status" value="1"/>
</dbReference>
<dbReference type="PRINTS" id="PR00385">
    <property type="entry name" value="P450"/>
</dbReference>
<evidence type="ECO:0000256" key="12">
    <source>
        <dbReference type="RuleBase" id="RU000461"/>
    </source>
</evidence>
<dbReference type="GO" id="GO:0005506">
    <property type="term" value="F:iron ion binding"/>
    <property type="evidence" value="ECO:0007669"/>
    <property type="project" value="InterPro"/>
</dbReference>
<accession>A0A336JXF2</accession>
<dbReference type="PANTHER" id="PTHR24279">
    <property type="entry name" value="CYTOCHROME P450"/>
    <property type="match status" value="1"/>
</dbReference>
<dbReference type="PRINTS" id="PR00465">
    <property type="entry name" value="EP450IV"/>
</dbReference>
<feature type="binding site" description="axial binding residue" evidence="11">
    <location>
        <position position="480"/>
    </location>
    <ligand>
        <name>heme</name>
        <dbReference type="ChEBI" id="CHEBI:30413"/>
    </ligand>
    <ligandPart>
        <name>Fe</name>
        <dbReference type="ChEBI" id="CHEBI:18248"/>
    </ligandPart>
</feature>
<name>A0A336JXF2_CULSO</name>
<evidence type="ECO:0000313" key="14">
    <source>
        <dbReference type="EMBL" id="SSX17268.1"/>
    </source>
</evidence>
<dbReference type="OMA" id="FSAICMK"/>
<dbReference type="GO" id="GO:0005789">
    <property type="term" value="C:endoplasmic reticulum membrane"/>
    <property type="evidence" value="ECO:0007669"/>
    <property type="project" value="UniProtKB-SubCell"/>
</dbReference>
<gene>
    <name evidence="13" type="primary">CSON011487</name>
</gene>
<keyword evidence="6 11" id="KW-0349">Heme</keyword>
<dbReference type="VEuPathDB" id="VectorBase:CSON011487"/>
<comment type="function">
    <text evidence="2">May be involved in the metabolism of insect hormones and in the breakdown of synthetic insecticides.</text>
</comment>
<dbReference type="PROSITE" id="PS00086">
    <property type="entry name" value="CYTOCHROME_P450"/>
    <property type="match status" value="1"/>
</dbReference>
<dbReference type="EMBL" id="UFQT01000004">
    <property type="protein sequence ID" value="SSX17268.1"/>
    <property type="molecule type" value="Genomic_DNA"/>
</dbReference>
<keyword evidence="9 11" id="KW-0408">Iron</keyword>
<protein>
    <submittedName>
        <fullName evidence="13">CSON011487 protein</fullName>
    </submittedName>
</protein>
<evidence type="ECO:0000313" key="13">
    <source>
        <dbReference type="EMBL" id="SSW96881.1"/>
    </source>
</evidence>
<dbReference type="EMBL" id="UFQS01000004">
    <property type="protein sequence ID" value="SSW96881.1"/>
    <property type="molecule type" value="Genomic_DNA"/>
</dbReference>
<evidence type="ECO:0000256" key="8">
    <source>
        <dbReference type="ARBA" id="ARBA00023002"/>
    </source>
</evidence>
<dbReference type="InterPro" id="IPR001128">
    <property type="entry name" value="Cyt_P450"/>
</dbReference>
<dbReference type="FunFam" id="1.10.630.10:FF:000006">
    <property type="entry name" value="Cytochrome P450 302a1, mitochondrial"/>
    <property type="match status" value="1"/>
</dbReference>
<dbReference type="GO" id="GO:0020037">
    <property type="term" value="F:heme binding"/>
    <property type="evidence" value="ECO:0007669"/>
    <property type="project" value="InterPro"/>
</dbReference>
<dbReference type="GO" id="GO:0004497">
    <property type="term" value="F:monooxygenase activity"/>
    <property type="evidence" value="ECO:0007669"/>
    <property type="project" value="UniProtKB-KW"/>
</dbReference>
<evidence type="ECO:0000256" key="10">
    <source>
        <dbReference type="ARBA" id="ARBA00023033"/>
    </source>
</evidence>
<keyword evidence="10 12" id="KW-0503">Monooxygenase</keyword>
<evidence type="ECO:0000256" key="7">
    <source>
        <dbReference type="ARBA" id="ARBA00022723"/>
    </source>
</evidence>
<dbReference type="InterPro" id="IPR050479">
    <property type="entry name" value="CYP11_CYP27_families"/>
</dbReference>
<keyword evidence="7 11" id="KW-0479">Metal-binding</keyword>
<evidence type="ECO:0000256" key="6">
    <source>
        <dbReference type="ARBA" id="ARBA00022617"/>
    </source>
</evidence>
<keyword evidence="8 12" id="KW-0560">Oxidoreductase</keyword>
<evidence type="ECO:0000256" key="3">
    <source>
        <dbReference type="ARBA" id="ARBA00004174"/>
    </source>
</evidence>
<comment type="similarity">
    <text evidence="5 12">Belongs to the cytochrome P450 family.</text>
</comment>
<comment type="cofactor">
    <cofactor evidence="1 11">
        <name>heme</name>
        <dbReference type="ChEBI" id="CHEBI:30413"/>
    </cofactor>
</comment>
<dbReference type="SUPFAM" id="SSF48264">
    <property type="entry name" value="Cytochrome P450"/>
    <property type="match status" value="1"/>
</dbReference>
<dbReference type="Pfam" id="PF00067">
    <property type="entry name" value="p450"/>
    <property type="match status" value="1"/>
</dbReference>
<sequence length="533" mass="61451">MARKITVNLVNCKHFSTAINVLPTEIENVTIEKQFDQTIGQNNTIRPYSDVPGPRGLPFIGNSWRFAPLIGQYKIQDLDKVMIALNNQYGKIAKVGGLIGHPDLLFVFDGDEIRKVFKREEILPHRPSMPSLKHYKSVLRQDFFGDNMGLIGVHGEKWDNFRAQVQHVMLQPSTAKKYVSPLNDITDDFMQRVHEMKDLNHELPDDFLHELYKWALESIGRVALDTRLGCVSKHGNPESKRIIEAINTFFWTVAEVELRMPVWRFYKTKAYKSYIAALDSFRELCMKHINIAMEKLDLNSTIKNEENIPIVERILRKTHNPKIAAVLALDLILVGTSVAASSTIYQLSKNQDKQQNLFKEIKACLPSKNTAFTVDMLEKMPYLKACIKETLRMYPVVIGNGRNLQSDAVIFGYHVPKGTHVIFPHLVVSNSKNYFQDPEKFVPERWLKRGEIAESSSCPYSGQPIHPFVSLPFGYGRRTCIGRRLAEVELQILLSKLFRKYQVEYNYEKLTYKVNPTYIPEQRLKFKLIERDC</sequence>
<reference evidence="13" key="1">
    <citation type="submission" date="2018-04" db="EMBL/GenBank/DDBJ databases">
        <authorList>
            <person name="Go L.Y."/>
            <person name="Mitchell J.A."/>
        </authorList>
    </citation>
    <scope>NUCLEOTIDE SEQUENCE</scope>
    <source>
        <tissue evidence="13">Whole organism</tissue>
    </source>
</reference>
<dbReference type="AlphaFoldDB" id="A0A336JXF2"/>
<evidence type="ECO:0000256" key="1">
    <source>
        <dbReference type="ARBA" id="ARBA00001971"/>
    </source>
</evidence>
<evidence type="ECO:0000256" key="2">
    <source>
        <dbReference type="ARBA" id="ARBA00003690"/>
    </source>
</evidence>
<dbReference type="InterPro" id="IPR017972">
    <property type="entry name" value="Cyt_P450_CS"/>
</dbReference>
<evidence type="ECO:0000256" key="11">
    <source>
        <dbReference type="PIRSR" id="PIRSR602403-1"/>
    </source>
</evidence>
<dbReference type="InterPro" id="IPR036396">
    <property type="entry name" value="Cyt_P450_sf"/>
</dbReference>
<evidence type="ECO:0000256" key="9">
    <source>
        <dbReference type="ARBA" id="ARBA00023004"/>
    </source>
</evidence>
<comment type="subcellular location">
    <subcellularLocation>
        <location evidence="4">Endoplasmic reticulum membrane</location>
        <topology evidence="4">Peripheral membrane protein</topology>
    </subcellularLocation>
    <subcellularLocation>
        <location evidence="3">Microsome membrane</location>
        <topology evidence="3">Peripheral membrane protein</topology>
    </subcellularLocation>
</comment>
<proteinExistence type="inferred from homology"/>
<dbReference type="CDD" id="cd11054">
    <property type="entry name" value="CYP24A1-like"/>
    <property type="match status" value="1"/>
</dbReference>
<reference evidence="14" key="2">
    <citation type="submission" date="2018-07" db="EMBL/GenBank/DDBJ databases">
        <authorList>
            <person name="Quirk P.G."/>
            <person name="Krulwich T.A."/>
        </authorList>
    </citation>
    <scope>NUCLEOTIDE SEQUENCE</scope>
</reference>
<organism evidence="13">
    <name type="scientific">Culicoides sonorensis</name>
    <name type="common">Biting midge</name>
    <dbReference type="NCBI Taxonomy" id="179676"/>
    <lineage>
        <taxon>Eukaryota</taxon>
        <taxon>Metazoa</taxon>
        <taxon>Ecdysozoa</taxon>
        <taxon>Arthropoda</taxon>
        <taxon>Hexapoda</taxon>
        <taxon>Insecta</taxon>
        <taxon>Pterygota</taxon>
        <taxon>Neoptera</taxon>
        <taxon>Endopterygota</taxon>
        <taxon>Diptera</taxon>
        <taxon>Nematocera</taxon>
        <taxon>Chironomoidea</taxon>
        <taxon>Ceratopogonidae</taxon>
        <taxon>Ceratopogoninae</taxon>
        <taxon>Culicoides</taxon>
        <taxon>Monoculicoides</taxon>
    </lineage>
</organism>
<dbReference type="InterPro" id="IPR002403">
    <property type="entry name" value="Cyt_P450_E_grp-IV"/>
</dbReference>
<dbReference type="Gene3D" id="1.10.630.10">
    <property type="entry name" value="Cytochrome P450"/>
    <property type="match status" value="1"/>
</dbReference>
<evidence type="ECO:0000256" key="4">
    <source>
        <dbReference type="ARBA" id="ARBA00004406"/>
    </source>
</evidence>
<evidence type="ECO:0000256" key="5">
    <source>
        <dbReference type="ARBA" id="ARBA00010617"/>
    </source>
</evidence>
<dbReference type="GO" id="GO:0016705">
    <property type="term" value="F:oxidoreductase activity, acting on paired donors, with incorporation or reduction of molecular oxygen"/>
    <property type="evidence" value="ECO:0007669"/>
    <property type="project" value="InterPro"/>
</dbReference>